<dbReference type="OrthoDB" id="1452185at2"/>
<evidence type="ECO:0000313" key="3">
    <source>
        <dbReference type="Proteomes" id="UP000184516"/>
    </source>
</evidence>
<dbReference type="RefSeq" id="WP_073370197.1">
    <property type="nucleotide sequence ID" value="NZ_FQWB01000003.1"/>
</dbReference>
<dbReference type="EMBL" id="FQWB01000003">
    <property type="protein sequence ID" value="SHG37471.1"/>
    <property type="molecule type" value="Genomic_DNA"/>
</dbReference>
<proteinExistence type="predicted"/>
<dbReference type="AlphaFoldDB" id="A0A1M5JAF1"/>
<organism evidence="2 3">
    <name type="scientific">Flavobacterium fluvii</name>
    <dbReference type="NCBI Taxonomy" id="468056"/>
    <lineage>
        <taxon>Bacteria</taxon>
        <taxon>Pseudomonadati</taxon>
        <taxon>Bacteroidota</taxon>
        <taxon>Flavobacteriia</taxon>
        <taxon>Flavobacteriales</taxon>
        <taxon>Flavobacteriaceae</taxon>
        <taxon>Flavobacterium</taxon>
    </lineage>
</organism>
<protein>
    <submittedName>
        <fullName evidence="2">Uncharacterized protein</fullName>
    </submittedName>
</protein>
<sequence length="170" mass="19962">MGDALKIFVVFNCSLDFSDCIEIFGIIVNFFLAIWIVRTIQNKLNNKRVLKDHFISEIKELRIEYNDYIKNCYAGNLIPQDTLRWFKLINIKTIHLMGEISNLYKVNCPELNSFHNDLRDIITNAPEYSTNFRRNNPVAFSSITKRQIDLIQLTHYGLFNKLIRLVNDAD</sequence>
<evidence type="ECO:0000256" key="1">
    <source>
        <dbReference type="SAM" id="Phobius"/>
    </source>
</evidence>
<keyword evidence="3" id="KW-1185">Reference proteome</keyword>
<dbReference type="STRING" id="468056.SAMN05443549_103432"/>
<dbReference type="Proteomes" id="UP000184516">
    <property type="component" value="Unassembled WGS sequence"/>
</dbReference>
<reference evidence="3" key="1">
    <citation type="submission" date="2016-11" db="EMBL/GenBank/DDBJ databases">
        <authorList>
            <person name="Varghese N."/>
            <person name="Submissions S."/>
        </authorList>
    </citation>
    <scope>NUCLEOTIDE SEQUENCE [LARGE SCALE GENOMIC DNA]</scope>
    <source>
        <strain evidence="3">DSM 19978</strain>
    </source>
</reference>
<gene>
    <name evidence="2" type="ORF">SAMN05443549_103432</name>
</gene>
<feature type="transmembrane region" description="Helical" evidence="1">
    <location>
        <begin position="21"/>
        <end position="40"/>
    </location>
</feature>
<keyword evidence="1" id="KW-0472">Membrane</keyword>
<keyword evidence="1" id="KW-0812">Transmembrane</keyword>
<keyword evidence="1" id="KW-1133">Transmembrane helix</keyword>
<evidence type="ECO:0000313" key="2">
    <source>
        <dbReference type="EMBL" id="SHG37471.1"/>
    </source>
</evidence>
<name>A0A1M5JAF1_9FLAO</name>
<accession>A0A1M5JAF1</accession>